<dbReference type="GeneID" id="19277956"/>
<dbReference type="PANTHER" id="PTHR21686">
    <property type="entry name" value="DEOXYNUCLEOTIDYLTRANSFERASE TERMINAL-INTERACTING PROTEIN 2"/>
    <property type="match status" value="1"/>
</dbReference>
<comment type="subcellular location">
    <subcellularLocation>
        <location evidence="1">Nucleus</location>
        <location evidence="1">Nucleolus</location>
    </subcellularLocation>
</comment>
<dbReference type="EMBL" id="KI912118">
    <property type="protein sequence ID" value="ETS75999.1"/>
    <property type="molecule type" value="Genomic_DNA"/>
</dbReference>
<protein>
    <recommendedName>
        <fullName evidence="4">Fcf2 pre-rRNA processing C-terminal domain-containing protein</fullName>
    </recommendedName>
</protein>
<dbReference type="InParanoid" id="W3WQB3"/>
<dbReference type="InterPro" id="IPR039883">
    <property type="entry name" value="Fcf2/DNTTIP2"/>
</dbReference>
<dbReference type="STRING" id="1229662.W3WQB3"/>
<organism evidence="5 6">
    <name type="scientific">Pestalotiopsis fici (strain W106-1 / CGMCC3.15140)</name>
    <dbReference type="NCBI Taxonomy" id="1229662"/>
    <lineage>
        <taxon>Eukaryota</taxon>
        <taxon>Fungi</taxon>
        <taxon>Dikarya</taxon>
        <taxon>Ascomycota</taxon>
        <taxon>Pezizomycotina</taxon>
        <taxon>Sordariomycetes</taxon>
        <taxon>Xylariomycetidae</taxon>
        <taxon>Amphisphaeriales</taxon>
        <taxon>Sporocadaceae</taxon>
        <taxon>Pestalotiopsis</taxon>
    </lineage>
</organism>
<reference evidence="6" key="1">
    <citation type="journal article" date="2015" name="BMC Genomics">
        <title>Genomic and transcriptomic analysis of the endophytic fungus Pestalotiopsis fici reveals its lifestyle and high potential for synthesis of natural products.</title>
        <authorList>
            <person name="Wang X."/>
            <person name="Zhang X."/>
            <person name="Liu L."/>
            <person name="Xiang M."/>
            <person name="Wang W."/>
            <person name="Sun X."/>
            <person name="Che Y."/>
            <person name="Guo L."/>
            <person name="Liu G."/>
            <person name="Guo L."/>
            <person name="Wang C."/>
            <person name="Yin W.B."/>
            <person name="Stadler M."/>
            <person name="Zhang X."/>
            <person name="Liu X."/>
        </authorList>
    </citation>
    <scope>NUCLEOTIDE SEQUENCE [LARGE SCALE GENOMIC DNA]</scope>
    <source>
        <strain evidence="6">W106-1 / CGMCC3.15140</strain>
    </source>
</reference>
<evidence type="ECO:0000313" key="5">
    <source>
        <dbReference type="EMBL" id="ETS75999.1"/>
    </source>
</evidence>
<evidence type="ECO:0000259" key="4">
    <source>
        <dbReference type="Pfam" id="PF08698"/>
    </source>
</evidence>
<dbReference type="InterPro" id="IPR014810">
    <property type="entry name" value="Fcf2_C"/>
</dbReference>
<dbReference type="GO" id="GO:0000472">
    <property type="term" value="P:endonucleolytic cleavage to generate mature 5'-end of SSU-rRNA from (SSU-rRNA, 5.8S rRNA, LSU-rRNA)"/>
    <property type="evidence" value="ECO:0007669"/>
    <property type="project" value="EnsemblFungi"/>
</dbReference>
<sequence length="209" mass="23343">MATAVDLSDGDIERLLQEAEARLSARENGQNNKSLTAPATLAVEKTNDTTAVEAIASAEEQPSTTKKDELSLREPKVKLSNKAFAEKTKATAGPAWFNLPKTDLTPEMVRDLKLLKMRSTLDPKRFYKKDSRGAIPEFSQVGTVVAGPTEYFSARMTKKERKQTLLHEVMETEAANKKFKSKYGEIQKAKTSGKKGHYKKMTQKRYGKK</sequence>
<feature type="domain" description="Fcf2 pre-rRNA processing C-terminal" evidence="4">
    <location>
        <begin position="89"/>
        <end position="182"/>
    </location>
</feature>
<keyword evidence="2" id="KW-0539">Nucleus</keyword>
<accession>W3WQB3</accession>
<proteinExistence type="predicted"/>
<dbReference type="Proteomes" id="UP000030651">
    <property type="component" value="Unassembled WGS sequence"/>
</dbReference>
<dbReference type="eggNOG" id="KOG3100">
    <property type="taxonomic scope" value="Eukaryota"/>
</dbReference>
<feature type="compositionally biased region" description="Basic residues" evidence="3">
    <location>
        <begin position="191"/>
        <end position="209"/>
    </location>
</feature>
<dbReference type="GO" id="GO:0000480">
    <property type="term" value="P:endonucleolytic cleavage in 5'-ETS of tricistronic rRNA transcript (SSU-rRNA, 5.8S rRNA, LSU-rRNA)"/>
    <property type="evidence" value="ECO:0007669"/>
    <property type="project" value="EnsemblFungi"/>
</dbReference>
<evidence type="ECO:0000256" key="1">
    <source>
        <dbReference type="ARBA" id="ARBA00004604"/>
    </source>
</evidence>
<dbReference type="AlphaFoldDB" id="W3WQB3"/>
<name>W3WQB3_PESFW</name>
<dbReference type="OMA" id="TRGIDTH"/>
<evidence type="ECO:0000256" key="3">
    <source>
        <dbReference type="SAM" id="MobiDB-lite"/>
    </source>
</evidence>
<dbReference type="OrthoDB" id="427886at2759"/>
<dbReference type="PANTHER" id="PTHR21686:SF12">
    <property type="entry name" value="DEOXYNUCLEOTIDYLTRANSFERASE TERMINAL-INTERACTING PROTEIN 2"/>
    <property type="match status" value="1"/>
</dbReference>
<feature type="region of interest" description="Disordered" evidence="3">
    <location>
        <begin position="186"/>
        <end position="209"/>
    </location>
</feature>
<keyword evidence="6" id="KW-1185">Reference proteome</keyword>
<dbReference type="HOGENOM" id="CLU_075129_1_0_1"/>
<dbReference type="GO" id="GO:0003723">
    <property type="term" value="F:RNA binding"/>
    <property type="evidence" value="ECO:0007669"/>
    <property type="project" value="TreeGrafter"/>
</dbReference>
<evidence type="ECO:0000256" key="2">
    <source>
        <dbReference type="ARBA" id="ARBA00023242"/>
    </source>
</evidence>
<dbReference type="GO" id="GO:0000447">
    <property type="term" value="P:endonucleolytic cleavage in ITS1 to separate SSU-rRNA from 5.8S rRNA and LSU-rRNA from tricistronic rRNA transcript (SSU-rRNA, 5.8S rRNA, LSU-rRNA)"/>
    <property type="evidence" value="ECO:0007669"/>
    <property type="project" value="EnsemblFungi"/>
</dbReference>
<dbReference type="RefSeq" id="XP_007839715.1">
    <property type="nucleotide sequence ID" value="XM_007841524.1"/>
</dbReference>
<gene>
    <name evidence="5" type="ORF">PFICI_12943</name>
</gene>
<dbReference type="Pfam" id="PF08698">
    <property type="entry name" value="Fcf2"/>
    <property type="match status" value="1"/>
</dbReference>
<dbReference type="FunCoup" id="W3WQB3">
    <property type="interactions" value="365"/>
</dbReference>
<dbReference type="KEGG" id="pfy:PFICI_12943"/>
<evidence type="ECO:0000313" key="6">
    <source>
        <dbReference type="Proteomes" id="UP000030651"/>
    </source>
</evidence>
<dbReference type="GO" id="GO:0005730">
    <property type="term" value="C:nucleolus"/>
    <property type="evidence" value="ECO:0007669"/>
    <property type="project" value="UniProtKB-SubCell"/>
</dbReference>